<evidence type="ECO:0000313" key="3">
    <source>
        <dbReference type="EMBL" id="KAI7839187.1"/>
    </source>
</evidence>
<keyword evidence="4" id="KW-1185">Reference proteome</keyword>
<protein>
    <submittedName>
        <fullName evidence="3">Uncharacterized protein</fullName>
    </submittedName>
</protein>
<evidence type="ECO:0000256" key="1">
    <source>
        <dbReference type="SAM" id="MobiDB-lite"/>
    </source>
</evidence>
<feature type="region of interest" description="Disordered" evidence="1">
    <location>
        <begin position="175"/>
        <end position="203"/>
    </location>
</feature>
<reference evidence="3" key="1">
    <citation type="submission" date="2020-11" db="EMBL/GenBank/DDBJ databases">
        <title>Chlorella ohadii genome sequencing and assembly.</title>
        <authorList>
            <person name="Murik O."/>
            <person name="Treves H."/>
            <person name="Kedem I."/>
            <person name="Shotland Y."/>
            <person name="Kaplan A."/>
        </authorList>
    </citation>
    <scope>NUCLEOTIDE SEQUENCE</scope>
    <source>
        <strain evidence="3">1</strain>
    </source>
</reference>
<dbReference type="AlphaFoldDB" id="A0AAD5DK89"/>
<feature type="region of interest" description="Disordered" evidence="1">
    <location>
        <begin position="140"/>
        <end position="160"/>
    </location>
</feature>
<keyword evidence="2" id="KW-1133">Transmembrane helix</keyword>
<evidence type="ECO:0000313" key="4">
    <source>
        <dbReference type="Proteomes" id="UP001205105"/>
    </source>
</evidence>
<dbReference type="EMBL" id="JADXDR010000106">
    <property type="protein sequence ID" value="KAI7839187.1"/>
    <property type="molecule type" value="Genomic_DNA"/>
</dbReference>
<keyword evidence="2" id="KW-0812">Transmembrane</keyword>
<feature type="region of interest" description="Disordered" evidence="1">
    <location>
        <begin position="18"/>
        <end position="42"/>
    </location>
</feature>
<proteinExistence type="predicted"/>
<name>A0AAD5DK89_9CHLO</name>
<organism evidence="3 4">
    <name type="scientific">Chlorella ohadii</name>
    <dbReference type="NCBI Taxonomy" id="2649997"/>
    <lineage>
        <taxon>Eukaryota</taxon>
        <taxon>Viridiplantae</taxon>
        <taxon>Chlorophyta</taxon>
        <taxon>core chlorophytes</taxon>
        <taxon>Trebouxiophyceae</taxon>
        <taxon>Chlorellales</taxon>
        <taxon>Chlorellaceae</taxon>
        <taxon>Chlorella clade</taxon>
        <taxon>Chlorella</taxon>
    </lineage>
</organism>
<feature type="compositionally biased region" description="Low complexity" evidence="1">
    <location>
        <begin position="24"/>
        <end position="36"/>
    </location>
</feature>
<feature type="compositionally biased region" description="Low complexity" evidence="1">
    <location>
        <begin position="175"/>
        <end position="189"/>
    </location>
</feature>
<keyword evidence="2" id="KW-0472">Membrane</keyword>
<dbReference type="Proteomes" id="UP001205105">
    <property type="component" value="Unassembled WGS sequence"/>
</dbReference>
<feature type="transmembrane region" description="Helical" evidence="2">
    <location>
        <begin position="254"/>
        <end position="275"/>
    </location>
</feature>
<sequence length="333" mass="35410">MEIVQMHLARAAAVVGATHGGPLPGATTPGFPGAAAEEQPAAMPLARPRGMPLTQRWQWDVNVPVPAEQQAPADDDQLDSAAAQQLLGTEQLPAGATAEAEPRAAPWWWPMGHARRPARGAAGGEEAAEGCHCKHCGCHHHHHGGKHHHHSHSEDGQPAPAQQLPMMMAALHDLAQQHAQQAADAQQAQRGHHGAPRHGNRDQLLPGVATPFEFIAQERAQGFTDRWTELQAAQHPAGSSMNWSLWDASGRLNWGLAAFVALAVACAGVWSAMLAHCALYRSARVNNNAAEVLAAQCYHRMASDEPEGGKGDLKPLLREGPVKGAIAAVHTKL</sequence>
<accession>A0AAD5DK89</accession>
<evidence type="ECO:0000256" key="2">
    <source>
        <dbReference type="SAM" id="Phobius"/>
    </source>
</evidence>
<gene>
    <name evidence="3" type="ORF">COHA_007076</name>
</gene>
<comment type="caution">
    <text evidence="3">The sequence shown here is derived from an EMBL/GenBank/DDBJ whole genome shotgun (WGS) entry which is preliminary data.</text>
</comment>
<feature type="compositionally biased region" description="Basic residues" evidence="1">
    <location>
        <begin position="140"/>
        <end position="151"/>
    </location>
</feature>